<comment type="caution">
    <text evidence="10">The sequence shown here is derived from an EMBL/GenBank/DDBJ whole genome shotgun (WGS) entry which is preliminary data.</text>
</comment>
<dbReference type="CDD" id="cd11058">
    <property type="entry name" value="CYP60B-like"/>
    <property type="match status" value="1"/>
</dbReference>
<dbReference type="InterPro" id="IPR036396">
    <property type="entry name" value="Cyt_P450_sf"/>
</dbReference>
<gene>
    <name evidence="10" type="ORF">CLO192961_LOCUS258277</name>
</gene>
<feature type="transmembrane region" description="Helical" evidence="9">
    <location>
        <begin position="20"/>
        <end position="40"/>
    </location>
</feature>
<dbReference type="PANTHER" id="PTHR24305:SF230">
    <property type="entry name" value="P450, PUTATIVE (EUROFUNG)-RELATED"/>
    <property type="match status" value="1"/>
</dbReference>
<protein>
    <submittedName>
        <fullName evidence="10">Uncharacterized protein</fullName>
    </submittedName>
</protein>
<keyword evidence="4 8" id="KW-0479">Metal-binding</keyword>
<keyword evidence="5 8" id="KW-0560">Oxidoreductase</keyword>
<dbReference type="EMBL" id="CABFNS010000799">
    <property type="protein sequence ID" value="VUC29346.1"/>
    <property type="molecule type" value="Genomic_DNA"/>
</dbReference>
<evidence type="ECO:0000256" key="2">
    <source>
        <dbReference type="ARBA" id="ARBA00010617"/>
    </source>
</evidence>
<dbReference type="InterPro" id="IPR001128">
    <property type="entry name" value="Cyt_P450"/>
</dbReference>
<proteinExistence type="inferred from homology"/>
<evidence type="ECO:0000256" key="6">
    <source>
        <dbReference type="ARBA" id="ARBA00023004"/>
    </source>
</evidence>
<evidence type="ECO:0000256" key="5">
    <source>
        <dbReference type="ARBA" id="ARBA00023002"/>
    </source>
</evidence>
<dbReference type="SUPFAM" id="SSF48264">
    <property type="entry name" value="Cytochrome P450"/>
    <property type="match status" value="1"/>
</dbReference>
<keyword evidence="6 8" id="KW-0408">Iron</keyword>
<evidence type="ECO:0000256" key="7">
    <source>
        <dbReference type="ARBA" id="ARBA00023033"/>
    </source>
</evidence>
<evidence type="ECO:0000313" key="10">
    <source>
        <dbReference type="EMBL" id="VUC29346.1"/>
    </source>
</evidence>
<dbReference type="InterPro" id="IPR002401">
    <property type="entry name" value="Cyt_P450_E_grp-I"/>
</dbReference>
<dbReference type="PRINTS" id="PR00463">
    <property type="entry name" value="EP450I"/>
</dbReference>
<dbReference type="Proteomes" id="UP000766486">
    <property type="component" value="Unassembled WGS sequence"/>
</dbReference>
<reference evidence="10 11" key="1">
    <citation type="submission" date="2019-06" db="EMBL/GenBank/DDBJ databases">
        <authorList>
            <person name="Broberg M."/>
        </authorList>
    </citation>
    <scope>NUCLEOTIDE SEQUENCE [LARGE SCALE GENOMIC DNA]</scope>
</reference>
<keyword evidence="9" id="KW-1133">Transmembrane helix</keyword>
<evidence type="ECO:0000256" key="1">
    <source>
        <dbReference type="ARBA" id="ARBA00001971"/>
    </source>
</evidence>
<dbReference type="PROSITE" id="PS00086">
    <property type="entry name" value="CYTOCHROME_P450"/>
    <property type="match status" value="1"/>
</dbReference>
<dbReference type="PRINTS" id="PR00385">
    <property type="entry name" value="P450"/>
</dbReference>
<keyword evidence="9" id="KW-0472">Membrane</keyword>
<name>A0ABY6UEC8_BIOOC</name>
<evidence type="ECO:0000313" key="11">
    <source>
        <dbReference type="Proteomes" id="UP000766486"/>
    </source>
</evidence>
<dbReference type="Gene3D" id="1.10.630.10">
    <property type="entry name" value="Cytochrome P450"/>
    <property type="match status" value="1"/>
</dbReference>
<dbReference type="InterPro" id="IPR050121">
    <property type="entry name" value="Cytochrome_P450_monoxygenase"/>
</dbReference>
<comment type="similarity">
    <text evidence="2 8">Belongs to the cytochrome P450 family.</text>
</comment>
<keyword evidence="3 8" id="KW-0349">Heme</keyword>
<evidence type="ECO:0000256" key="4">
    <source>
        <dbReference type="ARBA" id="ARBA00022723"/>
    </source>
</evidence>
<dbReference type="InterPro" id="IPR017972">
    <property type="entry name" value="Cyt_P450_CS"/>
</dbReference>
<accession>A0ABY6UEC8</accession>
<comment type="cofactor">
    <cofactor evidence="1">
        <name>heme</name>
        <dbReference type="ChEBI" id="CHEBI:30413"/>
    </cofactor>
</comment>
<evidence type="ECO:0000256" key="3">
    <source>
        <dbReference type="ARBA" id="ARBA00022617"/>
    </source>
</evidence>
<sequence>MTASLTAIFGKAGALLPWPWLLVGLVVVGLGSVPVYNLFFHPLRKIPGPKSYAATRIPYTKMISSGQMHTKVLDMHKIYGDVVRISPNEVSVIGENVWDELVGHRKLGAPENGKDPHIFALTKHSVLNANRDDHARLRRTLSHGFSALMIEAQEPIISSYVDLLLQRLKENSDNGKNVLELTSWYNWTTFDIIGDLAFGESFKCLQDGDYHPWVSMIFKRIRFNAVAVSAKRWGWLSKVVHAFLDQSGSQAVGAHARLVEEKVRARAAMETTRPDYYHAMTFQEGDKKFSPAELRDNSSTLIIAGSETTATTLSGVTYLVGKHPEVLHKLVQEVRTTFQHENEITIRSVQSLDYMLAVLNEALRMYPPVPGALQRVMNPNGGFISGHWVPGGNVADQWYQTVIGIHHYAFYRNPNYYQLPDSFIPERWQDDPRFNSDAKKVFQPFSFGPRNCIGKNLAYAEMRLILARIIWNFDLHLAADSDGWIDRSEVYSLWHKPDLNAYLVPVVRK</sequence>
<dbReference type="Pfam" id="PF00067">
    <property type="entry name" value="p450"/>
    <property type="match status" value="1"/>
</dbReference>
<evidence type="ECO:0000256" key="9">
    <source>
        <dbReference type="SAM" id="Phobius"/>
    </source>
</evidence>
<dbReference type="PANTHER" id="PTHR24305">
    <property type="entry name" value="CYTOCHROME P450"/>
    <property type="match status" value="1"/>
</dbReference>
<keyword evidence="7 8" id="KW-0503">Monooxygenase</keyword>
<evidence type="ECO:0000256" key="8">
    <source>
        <dbReference type="RuleBase" id="RU000461"/>
    </source>
</evidence>
<keyword evidence="11" id="KW-1185">Reference proteome</keyword>
<keyword evidence="9" id="KW-0812">Transmembrane</keyword>
<organism evidence="10 11">
    <name type="scientific">Bionectria ochroleuca</name>
    <name type="common">Gliocladium roseum</name>
    <dbReference type="NCBI Taxonomy" id="29856"/>
    <lineage>
        <taxon>Eukaryota</taxon>
        <taxon>Fungi</taxon>
        <taxon>Dikarya</taxon>
        <taxon>Ascomycota</taxon>
        <taxon>Pezizomycotina</taxon>
        <taxon>Sordariomycetes</taxon>
        <taxon>Hypocreomycetidae</taxon>
        <taxon>Hypocreales</taxon>
        <taxon>Bionectriaceae</taxon>
        <taxon>Clonostachys</taxon>
    </lineage>
</organism>